<feature type="region of interest" description="Disordered" evidence="1">
    <location>
        <begin position="1"/>
        <end position="20"/>
    </location>
</feature>
<dbReference type="PANTHER" id="PTHR21301">
    <property type="entry name" value="REVERSE TRANSCRIPTASE"/>
    <property type="match status" value="1"/>
</dbReference>
<evidence type="ECO:0000256" key="1">
    <source>
        <dbReference type="SAM" id="MobiDB-lite"/>
    </source>
</evidence>
<reference evidence="2" key="1">
    <citation type="submission" date="2023-07" db="EMBL/GenBank/DDBJ databases">
        <authorList>
            <person name="Stuckert A."/>
        </authorList>
    </citation>
    <scope>NUCLEOTIDE SEQUENCE</scope>
</reference>
<dbReference type="EMBL" id="CAUEEQ010049325">
    <property type="protein sequence ID" value="CAJ0960113.1"/>
    <property type="molecule type" value="Genomic_DNA"/>
</dbReference>
<dbReference type="PANTHER" id="PTHR21301:SF12">
    <property type="match status" value="1"/>
</dbReference>
<evidence type="ECO:0000313" key="3">
    <source>
        <dbReference type="Proteomes" id="UP001176940"/>
    </source>
</evidence>
<accession>A0ABN9M779</accession>
<gene>
    <name evidence="2" type="ORF">RIMI_LOCUS17143373</name>
</gene>
<proteinExistence type="predicted"/>
<sequence length="267" mass="30535">MELQRFYDKTVTPAPTNPPPDYKLLTAADLSLHTKSTYTPPWGSHVLETFIEFVDSASHMLRQDIEDGKLHLRPNLNTLDFQASHSLREDKDLIIKPADKGSAIVVMNRSDYLQEIYHQLRGNTVYVKLPRDPTRDILELINRTLTSFLNQAVIDIKTRDFLTKANPIIPVFYTLPKVHKNFEESPGRPIVASAESILSPLSIFLEKILTPLICKNFFFPARYWRLSMTAMLALFDLKDLYTAIPHNKGITCVRQLLTSSLMHADKI</sequence>
<name>A0ABN9M779_9NEOB</name>
<protein>
    <submittedName>
        <fullName evidence="2">Uncharacterized protein</fullName>
    </submittedName>
</protein>
<keyword evidence="3" id="KW-1185">Reference proteome</keyword>
<evidence type="ECO:0000313" key="2">
    <source>
        <dbReference type="EMBL" id="CAJ0960113.1"/>
    </source>
</evidence>
<organism evidence="2 3">
    <name type="scientific">Ranitomeya imitator</name>
    <name type="common">mimic poison frog</name>
    <dbReference type="NCBI Taxonomy" id="111125"/>
    <lineage>
        <taxon>Eukaryota</taxon>
        <taxon>Metazoa</taxon>
        <taxon>Chordata</taxon>
        <taxon>Craniata</taxon>
        <taxon>Vertebrata</taxon>
        <taxon>Euteleostomi</taxon>
        <taxon>Amphibia</taxon>
        <taxon>Batrachia</taxon>
        <taxon>Anura</taxon>
        <taxon>Neobatrachia</taxon>
        <taxon>Hyloidea</taxon>
        <taxon>Dendrobatidae</taxon>
        <taxon>Dendrobatinae</taxon>
        <taxon>Ranitomeya</taxon>
    </lineage>
</organism>
<dbReference type="Proteomes" id="UP001176940">
    <property type="component" value="Unassembled WGS sequence"/>
</dbReference>
<comment type="caution">
    <text evidence="2">The sequence shown here is derived from an EMBL/GenBank/DDBJ whole genome shotgun (WGS) entry which is preliminary data.</text>
</comment>